<dbReference type="PANTHER" id="PTHR11736">
    <property type="entry name" value="MELANOMA-ASSOCIATED ANTIGEN MAGE ANTIGEN"/>
    <property type="match status" value="1"/>
</dbReference>
<dbReference type="Pfam" id="PF01454">
    <property type="entry name" value="MAGE"/>
    <property type="match status" value="1"/>
</dbReference>
<dbReference type="OrthoDB" id="9666086at2759"/>
<evidence type="ECO:0000313" key="3">
    <source>
        <dbReference type="Proteomes" id="UP000242913"/>
    </source>
</evidence>
<dbReference type="Gene3D" id="1.10.10.1200">
    <property type="entry name" value="MAGE homology domain, winged helix WH1 motif"/>
    <property type="match status" value="1"/>
</dbReference>
<dbReference type="InterPro" id="IPR041899">
    <property type="entry name" value="MAGE_WH2"/>
</dbReference>
<reference evidence="2 3" key="1">
    <citation type="submission" date="2015-12" db="EMBL/GenBank/DDBJ databases">
        <title>Draft genome of the nematode, Onchocerca flexuosa.</title>
        <authorList>
            <person name="Mitreva M."/>
        </authorList>
    </citation>
    <scope>NUCLEOTIDE SEQUENCE [LARGE SCALE GENOMIC DNA]</scope>
    <source>
        <strain evidence="2">Red Deer</strain>
    </source>
</reference>
<dbReference type="FunFam" id="1.10.10.1210:FF:000001">
    <property type="entry name" value="melanoma-associated antigen D1"/>
    <property type="match status" value="1"/>
</dbReference>
<dbReference type="AlphaFoldDB" id="A0A238BK61"/>
<dbReference type="Proteomes" id="UP000242913">
    <property type="component" value="Unassembled WGS sequence"/>
</dbReference>
<sequence length="159" mass="17823">MLKKVLRNNQEHVLVVFSQAAECLQVVVGLEVKQLDPREHIYIMVPTLGLTCNVMLSSGQTLPKAGILVLVLNLIMQSEDLTPEEAVLGVLSRTGVCVGSEPCLFGELRELLTQVWLREGYLEYQQVPDSHPARYEFLWGALAYVETSKWQVTVSVLRV</sequence>
<evidence type="ECO:0000259" key="1">
    <source>
        <dbReference type="PROSITE" id="PS50838"/>
    </source>
</evidence>
<feature type="domain" description="MAGE" evidence="1">
    <location>
        <begin position="1"/>
        <end position="159"/>
    </location>
</feature>
<dbReference type="PROSITE" id="PS50838">
    <property type="entry name" value="MAGE"/>
    <property type="match status" value="1"/>
</dbReference>
<evidence type="ECO:0000313" key="2">
    <source>
        <dbReference type="EMBL" id="OZC05424.1"/>
    </source>
</evidence>
<dbReference type="EMBL" id="KZ271154">
    <property type="protein sequence ID" value="OZC05424.1"/>
    <property type="molecule type" value="Genomic_DNA"/>
</dbReference>
<organism evidence="2 3">
    <name type="scientific">Onchocerca flexuosa</name>
    <dbReference type="NCBI Taxonomy" id="387005"/>
    <lineage>
        <taxon>Eukaryota</taxon>
        <taxon>Metazoa</taxon>
        <taxon>Ecdysozoa</taxon>
        <taxon>Nematoda</taxon>
        <taxon>Chromadorea</taxon>
        <taxon>Rhabditida</taxon>
        <taxon>Spirurina</taxon>
        <taxon>Spiruromorpha</taxon>
        <taxon>Filarioidea</taxon>
        <taxon>Onchocercidae</taxon>
        <taxon>Onchocerca</taxon>
    </lineage>
</organism>
<keyword evidence="3" id="KW-1185">Reference proteome</keyword>
<proteinExistence type="predicted"/>
<dbReference type="Gene3D" id="1.10.10.1210">
    <property type="entry name" value="MAGE homology domain, winged helix WH2 motif"/>
    <property type="match status" value="1"/>
</dbReference>
<dbReference type="InterPro" id="IPR041898">
    <property type="entry name" value="MAGE_WH1"/>
</dbReference>
<name>A0A238BK61_9BILA</name>
<gene>
    <name evidence="2" type="ORF">X798_07603</name>
</gene>
<dbReference type="GO" id="GO:0000122">
    <property type="term" value="P:negative regulation of transcription by RNA polymerase II"/>
    <property type="evidence" value="ECO:0007669"/>
    <property type="project" value="TreeGrafter"/>
</dbReference>
<dbReference type="GO" id="GO:0005634">
    <property type="term" value="C:nucleus"/>
    <property type="evidence" value="ECO:0007669"/>
    <property type="project" value="TreeGrafter"/>
</dbReference>
<dbReference type="PANTHER" id="PTHR11736:SF81">
    <property type="entry name" value="MAGE DOMAIN-CONTAINING PROTEIN"/>
    <property type="match status" value="1"/>
</dbReference>
<protein>
    <submittedName>
        <fullName evidence="2">MAGE family protein</fullName>
    </submittedName>
</protein>
<dbReference type="InterPro" id="IPR002190">
    <property type="entry name" value="MHD_dom"/>
</dbReference>
<dbReference type="SMART" id="SM01373">
    <property type="entry name" value="MAGE"/>
    <property type="match status" value="1"/>
</dbReference>
<dbReference type="InterPro" id="IPR037445">
    <property type="entry name" value="MAGE"/>
</dbReference>
<accession>A0A238BK61</accession>